<proteinExistence type="predicted"/>
<dbReference type="AlphaFoldDB" id="A0A6G1CU27"/>
<name>A0A6G1CU27_9ORYZ</name>
<dbReference type="EMBL" id="SPHZ02000008">
    <property type="protein sequence ID" value="KAF0903582.1"/>
    <property type="molecule type" value="Genomic_DNA"/>
</dbReference>
<dbReference type="Proteomes" id="UP000479710">
    <property type="component" value="Unassembled WGS sequence"/>
</dbReference>
<reference evidence="2 3" key="1">
    <citation type="submission" date="2019-11" db="EMBL/GenBank/DDBJ databases">
        <title>Whole genome sequence of Oryza granulata.</title>
        <authorList>
            <person name="Li W."/>
        </authorList>
    </citation>
    <scope>NUCLEOTIDE SEQUENCE [LARGE SCALE GENOMIC DNA]</scope>
    <source>
        <strain evidence="3">cv. Menghai</strain>
        <tissue evidence="2">Leaf</tissue>
    </source>
</reference>
<comment type="caution">
    <text evidence="2">The sequence shown here is derived from an EMBL/GenBank/DDBJ whole genome shotgun (WGS) entry which is preliminary data.</text>
</comment>
<evidence type="ECO:0000313" key="2">
    <source>
        <dbReference type="EMBL" id="KAF0903582.1"/>
    </source>
</evidence>
<organism evidence="2 3">
    <name type="scientific">Oryza meyeriana var. granulata</name>
    <dbReference type="NCBI Taxonomy" id="110450"/>
    <lineage>
        <taxon>Eukaryota</taxon>
        <taxon>Viridiplantae</taxon>
        <taxon>Streptophyta</taxon>
        <taxon>Embryophyta</taxon>
        <taxon>Tracheophyta</taxon>
        <taxon>Spermatophyta</taxon>
        <taxon>Magnoliopsida</taxon>
        <taxon>Liliopsida</taxon>
        <taxon>Poales</taxon>
        <taxon>Poaceae</taxon>
        <taxon>BOP clade</taxon>
        <taxon>Oryzoideae</taxon>
        <taxon>Oryzeae</taxon>
        <taxon>Oryzinae</taxon>
        <taxon>Oryza</taxon>
        <taxon>Oryza meyeriana</taxon>
    </lineage>
</organism>
<feature type="region of interest" description="Disordered" evidence="1">
    <location>
        <begin position="57"/>
        <end position="77"/>
    </location>
</feature>
<sequence length="91" mass="10116">MFSSCRGGGGGRGREDAYNNGATFTLIDTYWERFVALNSCRRSRGRLLPRRLLQAPPRTSLGVAPPPRKAIPPKGGWDEATMKRVEAVKQR</sequence>
<accession>A0A6G1CU27</accession>
<protein>
    <submittedName>
        <fullName evidence="2">Uncharacterized protein</fullName>
    </submittedName>
</protein>
<evidence type="ECO:0000256" key="1">
    <source>
        <dbReference type="SAM" id="MobiDB-lite"/>
    </source>
</evidence>
<evidence type="ECO:0000313" key="3">
    <source>
        <dbReference type="Proteomes" id="UP000479710"/>
    </source>
</evidence>
<keyword evidence="3" id="KW-1185">Reference proteome</keyword>
<gene>
    <name evidence="2" type="ORF">E2562_027997</name>
</gene>